<reference evidence="2 3" key="1">
    <citation type="journal article" date="2016" name="Genome Announc.">
        <title>Complete Genome Sequence of Thiostrepton-Producing Streptomyces laurentii ATCC 31255.</title>
        <authorList>
            <person name="Doi K."/>
            <person name="Fujino Y."/>
            <person name="Nagayoshi Y."/>
            <person name="Ohshima T."/>
            <person name="Ogata S."/>
        </authorList>
    </citation>
    <scope>NUCLEOTIDE SEQUENCE [LARGE SCALE GENOMIC DNA]</scope>
    <source>
        <strain evidence="2 3">ATCC 31255</strain>
    </source>
</reference>
<dbReference type="KEGG" id="slau:SLA_0228"/>
<dbReference type="EMBL" id="AP017424">
    <property type="protein sequence ID" value="BAU81183.1"/>
    <property type="molecule type" value="Genomic_DNA"/>
</dbReference>
<accession>A0A160NUF8</accession>
<proteinExistence type="predicted"/>
<gene>
    <name evidence="2" type="ORF">SLA_0228</name>
</gene>
<dbReference type="InterPro" id="IPR046069">
    <property type="entry name" value="DUF6027"/>
</dbReference>
<keyword evidence="3" id="KW-1185">Reference proteome</keyword>
<dbReference type="AlphaFoldDB" id="A0A160NUF8"/>
<dbReference type="RefSeq" id="WP_359879008.1">
    <property type="nucleotide sequence ID" value="NZ_JBEYHT010000032.1"/>
</dbReference>
<evidence type="ECO:0000313" key="2">
    <source>
        <dbReference type="EMBL" id="BAU81183.1"/>
    </source>
</evidence>
<name>A0A160NUF8_STRLU</name>
<evidence type="ECO:0000256" key="1">
    <source>
        <dbReference type="SAM" id="MobiDB-lite"/>
    </source>
</evidence>
<protein>
    <submittedName>
        <fullName evidence="2">Uncharacterized protein</fullName>
    </submittedName>
</protein>
<evidence type="ECO:0000313" key="3">
    <source>
        <dbReference type="Proteomes" id="UP000217676"/>
    </source>
</evidence>
<dbReference type="Pfam" id="PF19492">
    <property type="entry name" value="DUF6027"/>
    <property type="match status" value="1"/>
</dbReference>
<feature type="compositionally biased region" description="Basic and acidic residues" evidence="1">
    <location>
        <begin position="154"/>
        <end position="167"/>
    </location>
</feature>
<sequence>MDEEVAGDVWTGPDGDEVVRLRRWKGDWAANDPHANFKSDVVGYGLLDPLETLRGMSRNLDIPIGAIARYVLARWATGGSGGLLEIGPVMVHRLWAPVEEAEREGTDEERLRAYHQLRQMLSWLKLPLDDPTVYPPQAEDRTEDNTPDPAEDGTPGHRSEYGTPDRN</sequence>
<organism evidence="2 3">
    <name type="scientific">Streptomyces laurentii</name>
    <dbReference type="NCBI Taxonomy" id="39478"/>
    <lineage>
        <taxon>Bacteria</taxon>
        <taxon>Bacillati</taxon>
        <taxon>Actinomycetota</taxon>
        <taxon>Actinomycetes</taxon>
        <taxon>Kitasatosporales</taxon>
        <taxon>Streptomycetaceae</taxon>
        <taxon>Streptomyces</taxon>
    </lineage>
</organism>
<feature type="region of interest" description="Disordered" evidence="1">
    <location>
        <begin position="128"/>
        <end position="167"/>
    </location>
</feature>
<dbReference type="Proteomes" id="UP000217676">
    <property type="component" value="Chromosome"/>
</dbReference>